<organism evidence="2 4">
    <name type="scientific">Tagetes erecta</name>
    <name type="common">African marigold</name>
    <dbReference type="NCBI Taxonomy" id="13708"/>
    <lineage>
        <taxon>Eukaryota</taxon>
        <taxon>Viridiplantae</taxon>
        <taxon>Streptophyta</taxon>
        <taxon>Embryophyta</taxon>
        <taxon>Tracheophyta</taxon>
        <taxon>Spermatophyta</taxon>
        <taxon>Magnoliopsida</taxon>
        <taxon>eudicotyledons</taxon>
        <taxon>Gunneridae</taxon>
        <taxon>Pentapetalae</taxon>
        <taxon>asterids</taxon>
        <taxon>campanulids</taxon>
        <taxon>Asterales</taxon>
        <taxon>Asteraceae</taxon>
        <taxon>Asteroideae</taxon>
        <taxon>Heliantheae alliance</taxon>
        <taxon>Tageteae</taxon>
        <taxon>Tagetes</taxon>
    </lineage>
</organism>
<evidence type="ECO:0000313" key="4">
    <source>
        <dbReference type="Proteomes" id="UP001229421"/>
    </source>
</evidence>
<dbReference type="Proteomes" id="UP001229421">
    <property type="component" value="Unassembled WGS sequence"/>
</dbReference>
<protein>
    <submittedName>
        <fullName evidence="2">Uncharacterized protein</fullName>
    </submittedName>
</protein>
<feature type="compositionally biased region" description="Basic and acidic residues" evidence="1">
    <location>
        <begin position="115"/>
        <end position="132"/>
    </location>
</feature>
<keyword evidence="4" id="KW-1185">Reference proteome</keyword>
<evidence type="ECO:0000256" key="1">
    <source>
        <dbReference type="SAM" id="MobiDB-lite"/>
    </source>
</evidence>
<dbReference type="AlphaFoldDB" id="A0AAD8JQ31"/>
<evidence type="ECO:0000313" key="3">
    <source>
        <dbReference type="EMBL" id="KAK1405901.1"/>
    </source>
</evidence>
<gene>
    <name evidence="3" type="ORF">QVD17_42414</name>
    <name evidence="2" type="ORF">QVD17_42482</name>
</gene>
<reference evidence="2" key="1">
    <citation type="journal article" date="2023" name="bioRxiv">
        <title>Improved chromosome-level genome assembly for marigold (Tagetes erecta).</title>
        <authorList>
            <person name="Jiang F."/>
            <person name="Yuan L."/>
            <person name="Wang S."/>
            <person name="Wang H."/>
            <person name="Xu D."/>
            <person name="Wang A."/>
            <person name="Fan W."/>
        </authorList>
    </citation>
    <scope>NUCLEOTIDE SEQUENCE</scope>
    <source>
        <strain evidence="2">WSJ</strain>
        <tissue evidence="2">Leaf</tissue>
    </source>
</reference>
<dbReference type="EMBL" id="JAUHHV010000021">
    <property type="protein sequence ID" value="KAK1405901.1"/>
    <property type="molecule type" value="Genomic_DNA"/>
</dbReference>
<accession>A0AAD8JQ31</accession>
<proteinExistence type="predicted"/>
<feature type="region of interest" description="Disordered" evidence="1">
    <location>
        <begin position="110"/>
        <end position="138"/>
    </location>
</feature>
<comment type="caution">
    <text evidence="2">The sequence shown here is derived from an EMBL/GenBank/DDBJ whole genome shotgun (WGS) entry which is preliminary data.</text>
</comment>
<dbReference type="EMBL" id="JAUHHV010000024">
    <property type="protein sequence ID" value="KAK1405835.1"/>
    <property type="molecule type" value="Genomic_DNA"/>
</dbReference>
<name>A0AAD8JQ31_TARER</name>
<sequence length="138" mass="15761">MFVLQYLGCSRSWTSCSSDPECILVEGQSKALQAFESKHGHLQLRGSSRSSMEEPYVPEIGDWLIGKLGQEWANRPTELGWASMSQNLSLAKNPIIDRIEADPMNWQMKNIPFSHSEKPRKEEESLRQELGKQARRRG</sequence>
<evidence type="ECO:0000313" key="2">
    <source>
        <dbReference type="EMBL" id="KAK1405835.1"/>
    </source>
</evidence>